<keyword evidence="1" id="KW-1133">Transmembrane helix</keyword>
<dbReference type="AlphaFoldDB" id="A0A921RUE6"/>
<proteinExistence type="predicted"/>
<reference evidence="2" key="1">
    <citation type="journal article" date="2019" name="BMC Genomics">
        <title>A new reference genome for Sorghum bicolor reveals high levels of sequence similarity between sweet and grain genotypes: implications for the genetics of sugar metabolism.</title>
        <authorList>
            <person name="Cooper E.A."/>
            <person name="Brenton Z.W."/>
            <person name="Flinn B.S."/>
            <person name="Jenkins J."/>
            <person name="Shu S."/>
            <person name="Flowers D."/>
            <person name="Luo F."/>
            <person name="Wang Y."/>
            <person name="Xia P."/>
            <person name="Barry K."/>
            <person name="Daum C."/>
            <person name="Lipzen A."/>
            <person name="Yoshinaga Y."/>
            <person name="Schmutz J."/>
            <person name="Saski C."/>
            <person name="Vermerris W."/>
            <person name="Kresovich S."/>
        </authorList>
    </citation>
    <scope>NUCLEOTIDE SEQUENCE</scope>
</reference>
<gene>
    <name evidence="2" type="ORF">BDA96_02G400900</name>
</gene>
<evidence type="ECO:0000313" key="3">
    <source>
        <dbReference type="Proteomes" id="UP000807115"/>
    </source>
</evidence>
<feature type="transmembrane region" description="Helical" evidence="1">
    <location>
        <begin position="81"/>
        <end position="102"/>
    </location>
</feature>
<evidence type="ECO:0000313" key="2">
    <source>
        <dbReference type="EMBL" id="KAG0545899.1"/>
    </source>
</evidence>
<protein>
    <submittedName>
        <fullName evidence="2">Uncharacterized protein</fullName>
    </submittedName>
</protein>
<sequence>MEHAEEERRTNLPSNTKVKETFSPMLVLMMLMYPTLLGFVLLARLATFALIIPTPTVPGGTADAGKLHGTNDLWETAGAGAIVRTGFAFISIALLHLFLICYIVRGPSGASFMETHRNGGSWAFTASIAFWLVTTSFLLTYTSMARYGAHGIEWGFAVLISICILLVSVPPLCAPIEKVVVGYPPRAMV</sequence>
<feature type="transmembrane region" description="Helical" evidence="1">
    <location>
        <begin position="122"/>
        <end position="142"/>
    </location>
</feature>
<feature type="transmembrane region" description="Helical" evidence="1">
    <location>
        <begin position="26"/>
        <end position="52"/>
    </location>
</feature>
<comment type="caution">
    <text evidence="2">The sequence shown here is derived from an EMBL/GenBank/DDBJ whole genome shotgun (WGS) entry which is preliminary data.</text>
</comment>
<dbReference type="EMBL" id="CM027681">
    <property type="protein sequence ID" value="KAG0545899.1"/>
    <property type="molecule type" value="Genomic_DNA"/>
</dbReference>
<name>A0A921RUE6_SORBI</name>
<dbReference type="Proteomes" id="UP000807115">
    <property type="component" value="Chromosome 2"/>
</dbReference>
<feature type="transmembrane region" description="Helical" evidence="1">
    <location>
        <begin position="154"/>
        <end position="176"/>
    </location>
</feature>
<accession>A0A921RUE6</accession>
<keyword evidence="1" id="KW-0812">Transmembrane</keyword>
<keyword evidence="1" id="KW-0472">Membrane</keyword>
<reference evidence="2" key="2">
    <citation type="submission" date="2020-10" db="EMBL/GenBank/DDBJ databases">
        <authorList>
            <person name="Cooper E.A."/>
            <person name="Brenton Z.W."/>
            <person name="Flinn B.S."/>
            <person name="Jenkins J."/>
            <person name="Shu S."/>
            <person name="Flowers D."/>
            <person name="Luo F."/>
            <person name="Wang Y."/>
            <person name="Xia P."/>
            <person name="Barry K."/>
            <person name="Daum C."/>
            <person name="Lipzen A."/>
            <person name="Yoshinaga Y."/>
            <person name="Schmutz J."/>
            <person name="Saski C."/>
            <person name="Vermerris W."/>
            <person name="Kresovich S."/>
        </authorList>
    </citation>
    <scope>NUCLEOTIDE SEQUENCE</scope>
</reference>
<organism evidence="2 3">
    <name type="scientific">Sorghum bicolor</name>
    <name type="common">Sorghum</name>
    <name type="synonym">Sorghum vulgare</name>
    <dbReference type="NCBI Taxonomy" id="4558"/>
    <lineage>
        <taxon>Eukaryota</taxon>
        <taxon>Viridiplantae</taxon>
        <taxon>Streptophyta</taxon>
        <taxon>Embryophyta</taxon>
        <taxon>Tracheophyta</taxon>
        <taxon>Spermatophyta</taxon>
        <taxon>Magnoliopsida</taxon>
        <taxon>Liliopsida</taxon>
        <taxon>Poales</taxon>
        <taxon>Poaceae</taxon>
        <taxon>PACMAD clade</taxon>
        <taxon>Panicoideae</taxon>
        <taxon>Andropogonodae</taxon>
        <taxon>Andropogoneae</taxon>
        <taxon>Sorghinae</taxon>
        <taxon>Sorghum</taxon>
    </lineage>
</organism>
<evidence type="ECO:0000256" key="1">
    <source>
        <dbReference type="SAM" id="Phobius"/>
    </source>
</evidence>